<dbReference type="NCBIfam" id="TIGR00180">
    <property type="entry name" value="parB_part"/>
    <property type="match status" value="1"/>
</dbReference>
<dbReference type="PANTHER" id="PTHR33375">
    <property type="entry name" value="CHROMOSOME-PARTITIONING PROTEIN PARB-RELATED"/>
    <property type="match status" value="1"/>
</dbReference>
<dbReference type="GO" id="GO:0005694">
    <property type="term" value="C:chromosome"/>
    <property type="evidence" value="ECO:0007669"/>
    <property type="project" value="TreeGrafter"/>
</dbReference>
<dbReference type="InterPro" id="IPR004437">
    <property type="entry name" value="ParB/RepB/Spo0J"/>
</dbReference>
<sequence length="137" mass="15686">MVRKNKYGKYDLIAGQRIFLASKKIGLNTIPAIIRSDLNDTDATIISLIENVQRADMNPLDKDKAYKTIYEEYNDYTKVAQETEVSISTIKKYLTLLNLSSTLQDKLTTSDGPTGLGLYQNLQKHFHLMNRKKITRK</sequence>
<keyword evidence="5" id="KW-1185">Reference proteome</keyword>
<dbReference type="Gene3D" id="1.10.10.2830">
    <property type="match status" value="1"/>
</dbReference>
<evidence type="ECO:0000259" key="3">
    <source>
        <dbReference type="Pfam" id="PF17762"/>
    </source>
</evidence>
<dbReference type="OrthoDB" id="387283at2157"/>
<feature type="domain" description="ParB-like N-terminal" evidence="2">
    <location>
        <begin position="2"/>
        <end position="52"/>
    </location>
</feature>
<dbReference type="SUPFAM" id="SSF109709">
    <property type="entry name" value="KorB DNA-binding domain-like"/>
    <property type="match status" value="1"/>
</dbReference>
<accession>A0A7D5M369</accession>
<evidence type="ECO:0000259" key="2">
    <source>
        <dbReference type="Pfam" id="PF02195"/>
    </source>
</evidence>
<dbReference type="InterPro" id="IPR041468">
    <property type="entry name" value="HTH_ParB/Spo0J"/>
</dbReference>
<dbReference type="Gene3D" id="3.90.1530.30">
    <property type="match status" value="1"/>
</dbReference>
<dbReference type="GO" id="GO:0007059">
    <property type="term" value="P:chromosome segregation"/>
    <property type="evidence" value="ECO:0007669"/>
    <property type="project" value="UniProtKB-KW"/>
</dbReference>
<evidence type="ECO:0000313" key="5">
    <source>
        <dbReference type="Proteomes" id="UP000509478"/>
    </source>
</evidence>
<reference evidence="4 5" key="1">
    <citation type="submission" date="2018-02" db="EMBL/GenBank/DDBJ databases">
        <title>Complete genome of Nitrosopumilus ureaphilus PS0.</title>
        <authorList>
            <person name="Qin W."/>
            <person name="Zheng Y."/>
            <person name="Stahl D.A."/>
        </authorList>
    </citation>
    <scope>NUCLEOTIDE SEQUENCE [LARGE SCALE GENOMIC DNA]</scope>
    <source>
        <strain evidence="4 5">PS0</strain>
    </source>
</reference>
<dbReference type="InterPro" id="IPR003115">
    <property type="entry name" value="ParB_N"/>
</dbReference>
<gene>
    <name evidence="4" type="ORF">C5F50_02070</name>
</gene>
<dbReference type="SUPFAM" id="SSF110849">
    <property type="entry name" value="ParB/Sulfiredoxin"/>
    <property type="match status" value="1"/>
</dbReference>
<dbReference type="InterPro" id="IPR050336">
    <property type="entry name" value="Chromosome_partition/occlusion"/>
</dbReference>
<dbReference type="InterPro" id="IPR036086">
    <property type="entry name" value="ParB/Sulfiredoxin_sf"/>
</dbReference>
<protein>
    <submittedName>
        <fullName evidence="4">Uncharacterized protein</fullName>
    </submittedName>
</protein>
<dbReference type="GO" id="GO:0003677">
    <property type="term" value="F:DNA binding"/>
    <property type="evidence" value="ECO:0007669"/>
    <property type="project" value="InterPro"/>
</dbReference>
<dbReference type="EMBL" id="CP026995">
    <property type="protein sequence ID" value="QLH05994.1"/>
    <property type="molecule type" value="Genomic_DNA"/>
</dbReference>
<dbReference type="Pfam" id="PF17762">
    <property type="entry name" value="HTH_ParB"/>
    <property type="match status" value="1"/>
</dbReference>
<dbReference type="PANTHER" id="PTHR33375:SF1">
    <property type="entry name" value="CHROMOSOME-PARTITIONING PROTEIN PARB-RELATED"/>
    <property type="match status" value="1"/>
</dbReference>
<name>A0A7D5M369_9ARCH</name>
<dbReference type="Pfam" id="PF02195">
    <property type="entry name" value="ParB_N"/>
    <property type="match status" value="1"/>
</dbReference>
<organism evidence="4 5">
    <name type="scientific">Nitrosopumilus ureiphilus</name>
    <dbReference type="NCBI Taxonomy" id="1470067"/>
    <lineage>
        <taxon>Archaea</taxon>
        <taxon>Nitrososphaerota</taxon>
        <taxon>Nitrososphaeria</taxon>
        <taxon>Nitrosopumilales</taxon>
        <taxon>Nitrosopumilaceae</taxon>
        <taxon>Nitrosopumilus</taxon>
    </lineage>
</organism>
<dbReference type="Proteomes" id="UP000509478">
    <property type="component" value="Chromosome"/>
</dbReference>
<dbReference type="KEGG" id="nue:C5F50_02070"/>
<keyword evidence="1" id="KW-0159">Chromosome partition</keyword>
<evidence type="ECO:0000256" key="1">
    <source>
        <dbReference type="ARBA" id="ARBA00022829"/>
    </source>
</evidence>
<evidence type="ECO:0000313" key="4">
    <source>
        <dbReference type="EMBL" id="QLH05994.1"/>
    </source>
</evidence>
<dbReference type="AlphaFoldDB" id="A0A7D5M369"/>
<feature type="domain" description="ParB/Spo0J HTH" evidence="3">
    <location>
        <begin position="56"/>
        <end position="108"/>
    </location>
</feature>
<proteinExistence type="predicted"/>